<name>A0A1B6PSR9_SORBI</name>
<organism evidence="1 2">
    <name type="scientific">Sorghum bicolor</name>
    <name type="common">Sorghum</name>
    <name type="synonym">Sorghum vulgare</name>
    <dbReference type="NCBI Taxonomy" id="4558"/>
    <lineage>
        <taxon>Eukaryota</taxon>
        <taxon>Viridiplantae</taxon>
        <taxon>Streptophyta</taxon>
        <taxon>Embryophyta</taxon>
        <taxon>Tracheophyta</taxon>
        <taxon>Spermatophyta</taxon>
        <taxon>Magnoliopsida</taxon>
        <taxon>Liliopsida</taxon>
        <taxon>Poales</taxon>
        <taxon>Poaceae</taxon>
        <taxon>PACMAD clade</taxon>
        <taxon>Panicoideae</taxon>
        <taxon>Andropogonodae</taxon>
        <taxon>Andropogoneae</taxon>
        <taxon>Sorghinae</taxon>
        <taxon>Sorghum</taxon>
    </lineage>
</organism>
<dbReference type="Proteomes" id="UP000000768">
    <property type="component" value="Chromosome 5"/>
</dbReference>
<accession>A0A1B6PSR9</accession>
<sequence length="89" mass="9716">MWCVPRRQPWEGLGCGGAGLGCGGAPSRCASDAGLRCGNRIHSILAHRRSLRTHIQTQIFLCCAQCSVMPTCLQFGIIISNHNRGYKEM</sequence>
<dbReference type="AlphaFoldDB" id="A0A1B6PSR9"/>
<keyword evidence="2" id="KW-1185">Reference proteome</keyword>
<dbReference type="InParanoid" id="A0A1B6PSR9"/>
<reference evidence="2" key="3">
    <citation type="journal article" date="2018" name="Plant J.">
        <title>The Sorghum bicolor reference genome: improved assembly, gene annotations, a transcriptome atlas, and signatures of genome organization.</title>
        <authorList>
            <person name="McCormick R.F."/>
            <person name="Truong S.K."/>
            <person name="Sreedasyam A."/>
            <person name="Jenkins J."/>
            <person name="Shu S."/>
            <person name="Sims D."/>
            <person name="Kennedy M."/>
            <person name="Amirebrahimi M."/>
            <person name="Weers B.D."/>
            <person name="McKinley B."/>
            <person name="Mattison A."/>
            <person name="Morishige D.T."/>
            <person name="Grimwood J."/>
            <person name="Schmutz J."/>
            <person name="Mullet J.E."/>
        </authorList>
    </citation>
    <scope>NUCLEOTIDE SEQUENCE [LARGE SCALE GENOMIC DNA]</scope>
    <source>
        <strain evidence="2">cv. BTx623</strain>
    </source>
</reference>
<dbReference type="Gramene" id="OQU83668">
    <property type="protein sequence ID" value="OQU83668"/>
    <property type="gene ID" value="SORBI_3005G156900"/>
</dbReference>
<dbReference type="PROSITE" id="PS51257">
    <property type="entry name" value="PROKAR_LIPOPROTEIN"/>
    <property type="match status" value="1"/>
</dbReference>
<dbReference type="ExpressionAtlas" id="A0A1B6PSR9">
    <property type="expression patterns" value="baseline"/>
</dbReference>
<dbReference type="EMBL" id="CM000764">
    <property type="protein sequence ID" value="OQU83668.1"/>
    <property type="molecule type" value="Genomic_DNA"/>
</dbReference>
<dbReference type="EMBL" id="CM000764">
    <property type="protein sequence ID" value="KXG28712.1"/>
    <property type="molecule type" value="Genomic_DNA"/>
</dbReference>
<reference evidence="1" key="2">
    <citation type="submission" date="2017-02" db="EMBL/GenBank/DDBJ databases">
        <title>WGS assembly of Sorghum bicolor.</title>
        <authorList>
            <person name="Paterson A."/>
            <person name="Mullet J."/>
            <person name="Bowers J."/>
            <person name="Bruggmann R."/>
            <person name="Dubchak I."/>
            <person name="Grimwood J."/>
            <person name="Gundlach H."/>
            <person name="Haberer G."/>
            <person name="Hellsten U."/>
            <person name="Mitros T."/>
            <person name="Poliakov A."/>
            <person name="Schmutz J."/>
            <person name="Spannagl M."/>
            <person name="Tang H."/>
            <person name="Wang X."/>
            <person name="Wicker T."/>
            <person name="Bharti A."/>
            <person name="Chapman J."/>
            <person name="Feltus F."/>
            <person name="Gowik U."/>
            <person name="Grigoriev I."/>
            <person name="Lyons E."/>
            <person name="Maher C."/>
            <person name="Martis M."/>
            <person name="Narechania A."/>
            <person name="Otillar R."/>
            <person name="Penning B."/>
            <person name="Salamov A."/>
            <person name="Wang Y."/>
            <person name="Zhang L."/>
            <person name="Carpita N."/>
            <person name="Freeling M."/>
            <person name="Gingle A."/>
            <person name="Hash C."/>
            <person name="Keller B."/>
            <person name="Klein P."/>
            <person name="Kresovich S."/>
            <person name="Mccann M."/>
            <person name="Ming R."/>
            <person name="Peterson D."/>
            <person name="Rahman M."/>
            <person name="Ware D."/>
            <person name="Westhoff P."/>
            <person name="Mayer K."/>
            <person name="Messing J."/>
            <person name="Sims D."/>
            <person name="Jenkins J."/>
            <person name="Shu S."/>
            <person name="Rokhsar D."/>
        </authorList>
    </citation>
    <scope>NUCLEOTIDE SEQUENCE</scope>
</reference>
<gene>
    <name evidence="1" type="ORF">SORBI_3005G156900</name>
</gene>
<evidence type="ECO:0000313" key="2">
    <source>
        <dbReference type="Proteomes" id="UP000000768"/>
    </source>
</evidence>
<protein>
    <submittedName>
        <fullName evidence="1">Uncharacterized protein</fullName>
    </submittedName>
</protein>
<reference evidence="1 2" key="1">
    <citation type="journal article" date="2009" name="Nature">
        <title>The Sorghum bicolor genome and the diversification of grasses.</title>
        <authorList>
            <person name="Paterson A.H."/>
            <person name="Bowers J.E."/>
            <person name="Bruggmann R."/>
            <person name="Dubchak I."/>
            <person name="Grimwood J."/>
            <person name="Gundlach H."/>
            <person name="Haberer G."/>
            <person name="Hellsten U."/>
            <person name="Mitros T."/>
            <person name="Poliakov A."/>
            <person name="Schmutz J."/>
            <person name="Spannagl M."/>
            <person name="Tang H."/>
            <person name="Wang X."/>
            <person name="Wicker T."/>
            <person name="Bharti A.K."/>
            <person name="Chapman J."/>
            <person name="Feltus F.A."/>
            <person name="Gowik U."/>
            <person name="Grigoriev I.V."/>
            <person name="Lyons E."/>
            <person name="Maher C.A."/>
            <person name="Martis M."/>
            <person name="Narechania A."/>
            <person name="Otillar R.P."/>
            <person name="Penning B.W."/>
            <person name="Salamov A.A."/>
            <person name="Wang Y."/>
            <person name="Zhang L."/>
            <person name="Carpita N.C."/>
            <person name="Freeling M."/>
            <person name="Gingle A.R."/>
            <person name="Hash C.T."/>
            <person name="Keller B."/>
            <person name="Klein P."/>
            <person name="Kresovich S."/>
            <person name="McCann M.C."/>
            <person name="Ming R."/>
            <person name="Peterson D.G."/>
            <person name="Mehboob-ur-Rahman"/>
            <person name="Ware D."/>
            <person name="Westhoff P."/>
            <person name="Mayer K.F."/>
            <person name="Messing J."/>
            <person name="Rokhsar D.S."/>
        </authorList>
    </citation>
    <scope>NUCLEOTIDE SEQUENCE [LARGE SCALE GENOMIC DNA]</scope>
    <source>
        <strain evidence="2">cv. BTx623</strain>
    </source>
</reference>
<proteinExistence type="predicted"/>
<dbReference type="Gramene" id="KXG28712">
    <property type="protein sequence ID" value="KXG28712"/>
    <property type="gene ID" value="SORBI_3005G156900"/>
</dbReference>
<evidence type="ECO:0000313" key="1">
    <source>
        <dbReference type="EMBL" id="KXG28712.1"/>
    </source>
</evidence>